<reference evidence="4 5" key="1">
    <citation type="journal article" date="2018" name="Gigascience">
        <title>Genomes of trombidid mites reveal novel predicted allergens and laterally-transferred genes associated with secondary metabolism.</title>
        <authorList>
            <person name="Dong X."/>
            <person name="Chaisiri K."/>
            <person name="Xia D."/>
            <person name="Armstrong S.D."/>
            <person name="Fang Y."/>
            <person name="Donnelly M.J."/>
            <person name="Kadowaki T."/>
            <person name="McGarry J.W."/>
            <person name="Darby A.C."/>
            <person name="Makepeace B.L."/>
        </authorList>
    </citation>
    <scope>NUCLEOTIDE SEQUENCE [LARGE SCALE GENOMIC DNA]</scope>
    <source>
        <strain evidence="4">UoL-UT</strain>
    </source>
</reference>
<dbReference type="STRING" id="299467.A0A443S8R6"/>
<accession>A0A443S8R6</accession>
<feature type="domain" description="Lipocalin/cytosolic fatty-acid binding" evidence="3">
    <location>
        <begin position="10"/>
        <end position="135"/>
    </location>
</feature>
<dbReference type="PRINTS" id="PR00178">
    <property type="entry name" value="FATTYACIDBP"/>
</dbReference>
<dbReference type="PANTHER" id="PTHR11955">
    <property type="entry name" value="FATTY ACID BINDING PROTEIN"/>
    <property type="match status" value="1"/>
</dbReference>
<dbReference type="GO" id="GO:0008289">
    <property type="term" value="F:lipid binding"/>
    <property type="evidence" value="ECO:0007669"/>
    <property type="project" value="UniProtKB-KW"/>
</dbReference>
<evidence type="ECO:0000259" key="3">
    <source>
        <dbReference type="Pfam" id="PF00061"/>
    </source>
</evidence>
<dbReference type="SUPFAM" id="SSF50814">
    <property type="entry name" value="Lipocalins"/>
    <property type="match status" value="1"/>
</dbReference>
<dbReference type="OrthoDB" id="354351at2759"/>
<protein>
    <submittedName>
        <fullName evidence="4">Fatty acid-binding protein FABP-like protein</fullName>
    </submittedName>
</protein>
<dbReference type="InterPro" id="IPR031259">
    <property type="entry name" value="ILBP"/>
</dbReference>
<dbReference type="Gene3D" id="2.40.128.20">
    <property type="match status" value="1"/>
</dbReference>
<evidence type="ECO:0000256" key="1">
    <source>
        <dbReference type="ARBA" id="ARBA00008390"/>
    </source>
</evidence>
<dbReference type="CDD" id="cd00742">
    <property type="entry name" value="FABP"/>
    <property type="match status" value="1"/>
</dbReference>
<dbReference type="InterPro" id="IPR000566">
    <property type="entry name" value="Lipocln_cytosolic_FA-bd_dom"/>
</dbReference>
<dbReference type="EMBL" id="NCKV01005621">
    <property type="protein sequence ID" value="RWS23948.1"/>
    <property type="molecule type" value="Genomic_DNA"/>
</dbReference>
<evidence type="ECO:0000313" key="4">
    <source>
        <dbReference type="EMBL" id="RWS23948.1"/>
    </source>
</evidence>
<dbReference type="Proteomes" id="UP000288716">
    <property type="component" value="Unassembled WGS sequence"/>
</dbReference>
<keyword evidence="5" id="KW-1185">Reference proteome</keyword>
<comment type="similarity">
    <text evidence="1">Belongs to the calycin superfamily. Fatty-acid binding protein (FABP) family.</text>
</comment>
<dbReference type="InterPro" id="IPR000463">
    <property type="entry name" value="Fatty_acid-bd"/>
</dbReference>
<keyword evidence="2" id="KW-0446">Lipid-binding</keyword>
<organism evidence="4 5">
    <name type="scientific">Leptotrombidium deliense</name>
    <dbReference type="NCBI Taxonomy" id="299467"/>
    <lineage>
        <taxon>Eukaryota</taxon>
        <taxon>Metazoa</taxon>
        <taxon>Ecdysozoa</taxon>
        <taxon>Arthropoda</taxon>
        <taxon>Chelicerata</taxon>
        <taxon>Arachnida</taxon>
        <taxon>Acari</taxon>
        <taxon>Acariformes</taxon>
        <taxon>Trombidiformes</taxon>
        <taxon>Prostigmata</taxon>
        <taxon>Anystina</taxon>
        <taxon>Parasitengona</taxon>
        <taxon>Trombiculoidea</taxon>
        <taxon>Trombiculidae</taxon>
        <taxon>Leptotrombidium</taxon>
    </lineage>
</organism>
<sequence length="136" mass="15583">MAEAEKDICVGKYKLESSEKFDEFLSEMGVGFLLRKFAQTATPTVEVTKKDENNYSFKTVTTLKTTDLVFTLDTEFDETRMDGVTVKTVITRNGNVFTQKQKGEKEIEIIREFTEPQLIVTCKCGNVTSIRKYKRL</sequence>
<dbReference type="Pfam" id="PF00061">
    <property type="entry name" value="Lipocalin"/>
    <property type="match status" value="1"/>
</dbReference>
<gene>
    <name evidence="4" type="ORF">B4U80_01147</name>
</gene>
<dbReference type="AlphaFoldDB" id="A0A443S8R6"/>
<name>A0A443S8R6_9ACAR</name>
<evidence type="ECO:0000313" key="5">
    <source>
        <dbReference type="Proteomes" id="UP000288716"/>
    </source>
</evidence>
<proteinExistence type="inferred from homology"/>
<dbReference type="InterPro" id="IPR012674">
    <property type="entry name" value="Calycin"/>
</dbReference>
<comment type="caution">
    <text evidence="4">The sequence shown here is derived from an EMBL/GenBank/DDBJ whole genome shotgun (WGS) entry which is preliminary data.</text>
</comment>
<evidence type="ECO:0000256" key="2">
    <source>
        <dbReference type="ARBA" id="ARBA00023121"/>
    </source>
</evidence>
<dbReference type="VEuPathDB" id="VectorBase:LDEU008092"/>